<keyword evidence="4" id="KW-0067">ATP-binding</keyword>
<reference evidence="6 7" key="1">
    <citation type="submission" date="2018-06" db="EMBL/GenBank/DDBJ databases">
        <authorList>
            <consortium name="Pathogen Informatics"/>
            <person name="Doyle S."/>
        </authorList>
    </citation>
    <scope>NUCLEOTIDE SEQUENCE [LARGE SCALE GENOMIC DNA]</scope>
    <source>
        <strain evidence="6 7">NCTC8179</strain>
    </source>
</reference>
<evidence type="ECO:0000256" key="3">
    <source>
        <dbReference type="ARBA" id="ARBA00022806"/>
    </source>
</evidence>
<dbReference type="InterPro" id="IPR014017">
    <property type="entry name" value="DNA_helicase_UvrD-like_C"/>
</dbReference>
<dbReference type="PANTHER" id="PTHR11070:SF23">
    <property type="entry name" value="RECBCD ENZYME SUBUNIT RECB"/>
    <property type="match status" value="1"/>
</dbReference>
<keyword evidence="6" id="KW-0269">Exonuclease</keyword>
<dbReference type="GO" id="GO:0005524">
    <property type="term" value="F:ATP binding"/>
    <property type="evidence" value="ECO:0007669"/>
    <property type="project" value="UniProtKB-KW"/>
</dbReference>
<dbReference type="InterPro" id="IPR000212">
    <property type="entry name" value="DNA_helicase_UvrD/REP"/>
</dbReference>
<dbReference type="GO" id="GO:0043138">
    <property type="term" value="F:3'-5' DNA helicase activity"/>
    <property type="evidence" value="ECO:0007669"/>
    <property type="project" value="TreeGrafter"/>
</dbReference>
<dbReference type="AlphaFoldDB" id="A0A377AEN5"/>
<dbReference type="CDD" id="cd18807">
    <property type="entry name" value="SF1_C_UvrD"/>
    <property type="match status" value="1"/>
</dbReference>
<evidence type="ECO:0000256" key="2">
    <source>
        <dbReference type="ARBA" id="ARBA00022801"/>
    </source>
</evidence>
<evidence type="ECO:0000259" key="5">
    <source>
        <dbReference type="PROSITE" id="PS51217"/>
    </source>
</evidence>
<dbReference type="PANTHER" id="PTHR11070">
    <property type="entry name" value="UVRD / RECB / PCRA DNA HELICASE FAMILY MEMBER"/>
    <property type="match status" value="1"/>
</dbReference>
<feature type="domain" description="UvrD-like helicase C-terminal" evidence="5">
    <location>
        <begin position="1"/>
        <end position="229"/>
    </location>
</feature>
<protein>
    <submittedName>
        <fullName evidence="6">Exonuclease V subunit beta</fullName>
        <ecNumber evidence="6">3.1.11.5</ecNumber>
    </submittedName>
</protein>
<accession>A0A377AEN5</accession>
<dbReference type="Pfam" id="PF13361">
    <property type="entry name" value="UvrD_C"/>
    <property type="match status" value="1"/>
</dbReference>
<dbReference type="GO" id="GO:0000725">
    <property type="term" value="P:recombinational repair"/>
    <property type="evidence" value="ECO:0007669"/>
    <property type="project" value="TreeGrafter"/>
</dbReference>
<dbReference type="FunFam" id="1.10.486.10:FF:000006">
    <property type="entry name" value="RecBCD enzyme subunit RecB"/>
    <property type="match status" value="1"/>
</dbReference>
<evidence type="ECO:0000256" key="4">
    <source>
        <dbReference type="ARBA" id="ARBA00022840"/>
    </source>
</evidence>
<organism evidence="6 7">
    <name type="scientific">Escherichia coli</name>
    <dbReference type="NCBI Taxonomy" id="562"/>
    <lineage>
        <taxon>Bacteria</taxon>
        <taxon>Pseudomonadati</taxon>
        <taxon>Pseudomonadota</taxon>
        <taxon>Gammaproteobacteria</taxon>
        <taxon>Enterobacterales</taxon>
        <taxon>Enterobacteriaceae</taxon>
        <taxon>Escherichia</taxon>
    </lineage>
</organism>
<name>A0A377AEN5_ECOLX</name>
<evidence type="ECO:0000313" key="7">
    <source>
        <dbReference type="Proteomes" id="UP000255543"/>
    </source>
</evidence>
<keyword evidence="6" id="KW-0540">Nuclease</keyword>
<proteinExistence type="predicted"/>
<dbReference type="GO" id="GO:0008854">
    <property type="term" value="F:exodeoxyribonuclease V activity"/>
    <property type="evidence" value="ECO:0007669"/>
    <property type="project" value="UniProtKB-EC"/>
</dbReference>
<keyword evidence="2 6" id="KW-0378">Hydrolase</keyword>
<dbReference type="InterPro" id="IPR027417">
    <property type="entry name" value="P-loop_NTPase"/>
</dbReference>
<evidence type="ECO:0000313" key="6">
    <source>
        <dbReference type="EMBL" id="STL07287.1"/>
    </source>
</evidence>
<dbReference type="EC" id="3.1.11.5" evidence="6"/>
<gene>
    <name evidence="6" type="primary">recB_3</name>
    <name evidence="6" type="ORF">NCTC8179_06610</name>
</gene>
<dbReference type="GO" id="GO:0003677">
    <property type="term" value="F:DNA binding"/>
    <property type="evidence" value="ECO:0007669"/>
    <property type="project" value="InterPro"/>
</dbReference>
<dbReference type="Proteomes" id="UP000255543">
    <property type="component" value="Unassembled WGS sequence"/>
</dbReference>
<dbReference type="Gene3D" id="3.40.50.300">
    <property type="entry name" value="P-loop containing nucleotide triphosphate hydrolases"/>
    <property type="match status" value="1"/>
</dbReference>
<evidence type="ECO:0000256" key="1">
    <source>
        <dbReference type="ARBA" id="ARBA00022741"/>
    </source>
</evidence>
<dbReference type="Gene3D" id="1.10.486.10">
    <property type="entry name" value="PCRA, domain 4"/>
    <property type="match status" value="1"/>
</dbReference>
<dbReference type="GO" id="GO:0009338">
    <property type="term" value="C:exodeoxyribonuclease V complex"/>
    <property type="evidence" value="ECO:0007669"/>
    <property type="project" value="TreeGrafter"/>
</dbReference>
<keyword evidence="1" id="KW-0547">Nucleotide-binding</keyword>
<dbReference type="SUPFAM" id="SSF52540">
    <property type="entry name" value="P-loop containing nucleoside triphosphate hydrolases"/>
    <property type="match status" value="1"/>
</dbReference>
<keyword evidence="3" id="KW-0347">Helicase</keyword>
<dbReference type="PROSITE" id="PS51217">
    <property type="entry name" value="UVRD_HELICASE_CTER"/>
    <property type="match status" value="1"/>
</dbReference>
<dbReference type="GO" id="GO:0005829">
    <property type="term" value="C:cytosol"/>
    <property type="evidence" value="ECO:0007669"/>
    <property type="project" value="TreeGrafter"/>
</dbReference>
<sequence>MAQVCAAQIRDWLQAGQRGEALLMNGDDARPVRASDISVLVRSRQEAAQVRDALTLLEIPSVYLSNRDSVFETLEAQEMLWLLQAVMTPERENTLRSALATSMMGLNALDIETLNNDEHAWDAVVEEFDGYRQIWRKRGVMPMLRALMSARNIAENLLATAGGERRLTDILHISELLQEAGTQLESEHALVRWLSQHILEPDSNASSQQMRLESDKHLVQIVTIHKSKGLEYPLVWLPFITNFRVQDQAFYHDRHSFEAVLDLNAAPESVDLAEAERLAEDLRLLYVALTRSVWHCSLGVAPLVRRRGDKKGDTDVHQSALGRLLQKGEPQDAAGLRTCIEALCDDDIAWQTAQTGDKQPWQVNDALTAELNARTLQRLPGDNWRVTSYSGLQQRGHGIAQDLMPRLDVDAAGVVSVVEEPTLTPHQFRAVRHQGHSCTVCLKTSILPSRLTRTGYRKNWNSAALNRSGNQC</sequence>
<dbReference type="EMBL" id="UGEB01000001">
    <property type="protein sequence ID" value="STL07287.1"/>
    <property type="molecule type" value="Genomic_DNA"/>
</dbReference>